<reference evidence="2 3" key="1">
    <citation type="submission" date="2018-03" db="EMBL/GenBank/DDBJ databases">
        <title>Genomic Encyclopedia of Archaeal and Bacterial Type Strains, Phase II (KMG-II): from individual species to whole genera.</title>
        <authorList>
            <person name="Goeker M."/>
        </authorList>
    </citation>
    <scope>NUCLEOTIDE SEQUENCE [LARGE SCALE GENOMIC DNA]</scope>
    <source>
        <strain evidence="2 3">DSM 44946</strain>
    </source>
</reference>
<sequence length="51" mass="6012">MPILLVQIALILILVRCAYRVIRMFQAARQDWLEILFQVAVFIVALWLLID</sequence>
<keyword evidence="1" id="KW-0472">Membrane</keyword>
<dbReference type="AlphaFoldDB" id="A0A2T0LIL9"/>
<feature type="transmembrane region" description="Helical" evidence="1">
    <location>
        <begin position="33"/>
        <end position="50"/>
    </location>
</feature>
<name>A0A2T0LIL9_9BACL</name>
<keyword evidence="1" id="KW-1133">Transmembrane helix</keyword>
<evidence type="ECO:0000313" key="2">
    <source>
        <dbReference type="EMBL" id="PRX42297.1"/>
    </source>
</evidence>
<protein>
    <submittedName>
        <fullName evidence="2">Uncharacterized protein</fullName>
    </submittedName>
</protein>
<keyword evidence="1" id="KW-0812">Transmembrane</keyword>
<dbReference type="RefSeq" id="WP_170070330.1">
    <property type="nucleotide sequence ID" value="NZ_PVNE01000002.1"/>
</dbReference>
<evidence type="ECO:0000313" key="3">
    <source>
        <dbReference type="Proteomes" id="UP000237797"/>
    </source>
</evidence>
<comment type="caution">
    <text evidence="2">The sequence shown here is derived from an EMBL/GenBank/DDBJ whole genome shotgun (WGS) entry which is preliminary data.</text>
</comment>
<keyword evidence="3" id="KW-1185">Reference proteome</keyword>
<evidence type="ECO:0000256" key="1">
    <source>
        <dbReference type="SAM" id="Phobius"/>
    </source>
</evidence>
<dbReference type="EMBL" id="PVNE01000002">
    <property type="protein sequence ID" value="PRX42297.1"/>
    <property type="molecule type" value="Genomic_DNA"/>
</dbReference>
<accession>A0A2T0LIL9</accession>
<gene>
    <name evidence="2" type="ORF">CLV97_10284</name>
</gene>
<proteinExistence type="predicted"/>
<organism evidence="2 3">
    <name type="scientific">Planifilum fimeticola</name>
    <dbReference type="NCBI Taxonomy" id="201975"/>
    <lineage>
        <taxon>Bacteria</taxon>
        <taxon>Bacillati</taxon>
        <taxon>Bacillota</taxon>
        <taxon>Bacilli</taxon>
        <taxon>Bacillales</taxon>
        <taxon>Thermoactinomycetaceae</taxon>
        <taxon>Planifilum</taxon>
    </lineage>
</organism>
<dbReference type="Proteomes" id="UP000237797">
    <property type="component" value="Unassembled WGS sequence"/>
</dbReference>